<evidence type="ECO:0000313" key="16">
    <source>
        <dbReference type="Proteomes" id="UP000067708"/>
    </source>
</evidence>
<evidence type="ECO:0000256" key="6">
    <source>
        <dbReference type="ARBA" id="ARBA00022827"/>
    </source>
</evidence>
<comment type="cofactor">
    <cofactor evidence="1">
        <name>FAD</name>
        <dbReference type="ChEBI" id="CHEBI:57692"/>
    </cofactor>
</comment>
<evidence type="ECO:0000256" key="2">
    <source>
        <dbReference type="ARBA" id="ARBA00004275"/>
    </source>
</evidence>
<keyword evidence="5" id="KW-0285">Flavoprotein</keyword>
<evidence type="ECO:0000256" key="8">
    <source>
        <dbReference type="ARBA" id="ARBA00023002"/>
    </source>
</evidence>
<dbReference type="RefSeq" id="WP_038503304.1">
    <property type="nucleotide sequence ID" value="NZ_CP007490.1"/>
</dbReference>
<gene>
    <name evidence="15" type="ORF">Rhola_00013200</name>
</gene>
<evidence type="ECO:0000256" key="7">
    <source>
        <dbReference type="ARBA" id="ARBA00022832"/>
    </source>
</evidence>
<comment type="similarity">
    <text evidence="3">Belongs to the acyl-CoA oxidase family.</text>
</comment>
<dbReference type="Gene3D" id="2.40.110.10">
    <property type="entry name" value="Butyryl-CoA Dehydrogenase, subunit A, domain 2"/>
    <property type="match status" value="1"/>
</dbReference>
<dbReference type="HOGENOM" id="CLU_014629_4_0_11"/>
<dbReference type="Gene3D" id="1.10.540.10">
    <property type="entry name" value="Acyl-CoA dehydrogenase/oxidase, N-terminal domain"/>
    <property type="match status" value="1"/>
</dbReference>
<dbReference type="InterPro" id="IPR036250">
    <property type="entry name" value="AcylCo_DH-like_C"/>
</dbReference>
<dbReference type="FunFam" id="1.20.140.10:FF:000007">
    <property type="entry name" value="Acyl-coenzyme A oxidase"/>
    <property type="match status" value="1"/>
</dbReference>
<organism evidence="15 16">
    <name type="scientific">Rhodoluna lacicola</name>
    <dbReference type="NCBI Taxonomy" id="529884"/>
    <lineage>
        <taxon>Bacteria</taxon>
        <taxon>Bacillati</taxon>
        <taxon>Actinomycetota</taxon>
        <taxon>Actinomycetes</taxon>
        <taxon>Micrococcales</taxon>
        <taxon>Microbacteriaceae</taxon>
        <taxon>Luna cluster</taxon>
        <taxon>Luna-1 subcluster</taxon>
        <taxon>Rhodoluna</taxon>
    </lineage>
</organism>
<dbReference type="InterPro" id="IPR037069">
    <property type="entry name" value="AcylCoA_DH/ox_N_sf"/>
</dbReference>
<dbReference type="Pfam" id="PF02771">
    <property type="entry name" value="Acyl-CoA_dh_N"/>
    <property type="match status" value="1"/>
</dbReference>
<evidence type="ECO:0000256" key="4">
    <source>
        <dbReference type="ARBA" id="ARBA00012870"/>
    </source>
</evidence>
<keyword evidence="6" id="KW-0274">FAD</keyword>
<dbReference type="Pfam" id="PF22924">
    <property type="entry name" value="ACOX_C_alpha1"/>
    <property type="match status" value="1"/>
</dbReference>
<keyword evidence="7" id="KW-0276">Fatty acid metabolism</keyword>
<reference evidence="15 16" key="1">
    <citation type="journal article" date="2014" name="Int. J. Syst. Evol. Microbiol.">
        <title>Rhodoluna lacicola gen. nov., sp. nov., a planktonic freshwater bacterium with stream-lined genome.</title>
        <authorList>
            <person name="Hahn M."/>
            <person name="Schmidt J."/>
            <person name="Taipale S.J."/>
            <person name="Doolittle W.F."/>
            <person name="Koll U."/>
        </authorList>
    </citation>
    <scope>NUCLEOTIDE SEQUENCE [LARGE SCALE GENOMIC DNA]</scope>
    <source>
        <strain evidence="15 16">MWH-Ta8</strain>
    </source>
</reference>
<dbReference type="PANTHER" id="PTHR10909:SF352">
    <property type="entry name" value="ACYL-COENZYME A OXIDASE-LIKE PROTEIN"/>
    <property type="match status" value="1"/>
</dbReference>
<comment type="subcellular location">
    <subcellularLocation>
        <location evidence="2">Peroxisome</location>
    </subcellularLocation>
</comment>
<evidence type="ECO:0000259" key="14">
    <source>
        <dbReference type="Pfam" id="PF22924"/>
    </source>
</evidence>
<evidence type="ECO:0000256" key="3">
    <source>
        <dbReference type="ARBA" id="ARBA00006288"/>
    </source>
</evidence>
<evidence type="ECO:0000259" key="13">
    <source>
        <dbReference type="Pfam" id="PF02771"/>
    </source>
</evidence>
<dbReference type="GO" id="GO:0005504">
    <property type="term" value="F:fatty acid binding"/>
    <property type="evidence" value="ECO:0007669"/>
    <property type="project" value="TreeGrafter"/>
</dbReference>
<dbReference type="FunFam" id="2.40.110.10:FF:000005">
    <property type="entry name" value="Acyl-coenzyme A oxidase"/>
    <property type="match status" value="1"/>
</dbReference>
<dbReference type="InterPro" id="IPR055060">
    <property type="entry name" value="ACOX_C_alpha1"/>
</dbReference>
<dbReference type="OrthoDB" id="1144545at2"/>
<keyword evidence="10" id="KW-0576">Peroxisome</keyword>
<accession>A0A060JE37</accession>
<dbReference type="PATRIC" id="fig|529884.3.peg.1279"/>
<protein>
    <recommendedName>
        <fullName evidence="4">acyl-CoA oxidase</fullName>
        <ecNumber evidence="4">1.3.3.6</ecNumber>
    </recommendedName>
</protein>
<dbReference type="PIRSF" id="PIRSF000168">
    <property type="entry name" value="Acyl-CoA_oxidase"/>
    <property type="match status" value="1"/>
</dbReference>
<evidence type="ECO:0000256" key="9">
    <source>
        <dbReference type="ARBA" id="ARBA00023098"/>
    </source>
</evidence>
<dbReference type="InterPro" id="IPR013786">
    <property type="entry name" value="AcylCoA_DH/ox_N"/>
</dbReference>
<dbReference type="InterPro" id="IPR012258">
    <property type="entry name" value="Acyl-CoA_oxidase"/>
</dbReference>
<dbReference type="GO" id="GO:0071949">
    <property type="term" value="F:FAD binding"/>
    <property type="evidence" value="ECO:0007669"/>
    <property type="project" value="InterPro"/>
</dbReference>
<name>A0A060JE37_9MICO</name>
<dbReference type="Pfam" id="PF02770">
    <property type="entry name" value="Acyl-CoA_dh_M"/>
    <property type="match status" value="1"/>
</dbReference>
<evidence type="ECO:0000259" key="12">
    <source>
        <dbReference type="Pfam" id="PF02770"/>
    </source>
</evidence>
<keyword evidence="9" id="KW-0443">Lipid metabolism</keyword>
<dbReference type="InterPro" id="IPR046373">
    <property type="entry name" value="Acyl-CoA_Oxase/DH_mid-dom_sf"/>
</dbReference>
<feature type="domain" description="Acyl-CoA oxidase C-alpha1" evidence="14">
    <location>
        <begin position="281"/>
        <end position="439"/>
    </location>
</feature>
<dbReference type="GO" id="GO:0033540">
    <property type="term" value="P:fatty acid beta-oxidation using acyl-CoA oxidase"/>
    <property type="evidence" value="ECO:0007669"/>
    <property type="project" value="TreeGrafter"/>
</dbReference>
<evidence type="ECO:0000256" key="10">
    <source>
        <dbReference type="ARBA" id="ARBA00023140"/>
    </source>
</evidence>
<evidence type="ECO:0000259" key="11">
    <source>
        <dbReference type="Pfam" id="PF01756"/>
    </source>
</evidence>
<dbReference type="AlphaFoldDB" id="A0A060JE37"/>
<dbReference type="STRING" id="529884.Rhola_00013200"/>
<dbReference type="InterPro" id="IPR006091">
    <property type="entry name" value="Acyl-CoA_Oxase/DH_mid-dom"/>
</dbReference>
<dbReference type="SUPFAM" id="SSF47203">
    <property type="entry name" value="Acyl-CoA dehydrogenase C-terminal domain-like"/>
    <property type="match status" value="2"/>
</dbReference>
<feature type="domain" description="Acyl-CoA oxidase C-terminal" evidence="11">
    <location>
        <begin position="499"/>
        <end position="638"/>
    </location>
</feature>
<dbReference type="PANTHER" id="PTHR10909">
    <property type="entry name" value="ELECTRON TRANSPORT OXIDOREDUCTASE"/>
    <property type="match status" value="1"/>
</dbReference>
<dbReference type="SUPFAM" id="SSF56645">
    <property type="entry name" value="Acyl-CoA dehydrogenase NM domain-like"/>
    <property type="match status" value="1"/>
</dbReference>
<evidence type="ECO:0000313" key="15">
    <source>
        <dbReference type="EMBL" id="AIC48111.1"/>
    </source>
</evidence>
<evidence type="ECO:0000256" key="1">
    <source>
        <dbReference type="ARBA" id="ARBA00001974"/>
    </source>
</evidence>
<dbReference type="InterPro" id="IPR009100">
    <property type="entry name" value="AcylCoA_DH/oxidase_NM_dom_sf"/>
</dbReference>
<sequence>MQSEILPKVDTTLVGDMLLGKWKDIRLHTRKICEQPEMWQIPGLTHHEHRERVFGQLKILAENGSTAYGFPAIAGGNADPGGSLTVFEELILADPSLQIKYGVQWGLFGAAILYLGTESHHAELLPSVVTLETPGSFAMTETGHGSDVANIGTTAIYDETTKEFVIHTPSRHAWKDYIGNAAIHAKAAVVFAQLISKGENHGVHAFYVPIRDNSGNFLPGVGGDDDGVKGGLNGVDNGRLHFTDVRIPRKWLLNRYGNVAEDGTYSSPIESKGRRFFTMLGTLVQGRVSITGGVTNAQKVALTIAIRYAHERTQFPTHDGTEHVLMDYGRHQRRLLPALARTYAQAFAHLELLEQFDEVFSGRNDTDSTRQDLETVAAASKALSTWNALDIIQVCREATGGQGFMAQHRMVGLRADLDVYATFEGDNNVLLQLVAKRLLSDYSKAFASPNFGTLAQYVVEQVGEVAINRGGLRGIAQKFTDFGSTARSIGFVRDEEHQHQLLTDRVHTMIAKLANELRHSGKKDPAEAERLFNRHQNDLIIAAKAHGELIQWEAFTSALNKIQDPQTKKVLTWLRDLFGFTLLEENLSWYMINGRLTSHRAEAITDYIDGRLLGRLKPHASDLVDAFGLTEGLIRSDLAFGAESRRRESLKKEASK</sequence>
<dbReference type="Gene3D" id="1.20.140.10">
    <property type="entry name" value="Butyryl-CoA Dehydrogenase, subunit A, domain 3"/>
    <property type="match status" value="2"/>
</dbReference>
<keyword evidence="16" id="KW-1185">Reference proteome</keyword>
<dbReference type="EMBL" id="CP007490">
    <property type="protein sequence ID" value="AIC48111.1"/>
    <property type="molecule type" value="Genomic_DNA"/>
</dbReference>
<feature type="domain" description="Acyl-CoA oxidase/dehydrogenase middle" evidence="12">
    <location>
        <begin position="136"/>
        <end position="245"/>
    </location>
</feature>
<feature type="domain" description="Acyl-CoA dehydrogenase/oxidase N-terminal" evidence="13">
    <location>
        <begin position="55"/>
        <end position="130"/>
    </location>
</feature>
<dbReference type="GO" id="GO:0055088">
    <property type="term" value="P:lipid homeostasis"/>
    <property type="evidence" value="ECO:0007669"/>
    <property type="project" value="TreeGrafter"/>
</dbReference>
<dbReference type="Proteomes" id="UP000067708">
    <property type="component" value="Chromosome"/>
</dbReference>
<dbReference type="KEGG" id="rla:Rhola_00013200"/>
<dbReference type="GO" id="GO:0003997">
    <property type="term" value="F:acyl-CoA oxidase activity"/>
    <property type="evidence" value="ECO:0007669"/>
    <property type="project" value="UniProtKB-EC"/>
</dbReference>
<dbReference type="Pfam" id="PF01756">
    <property type="entry name" value="ACOX"/>
    <property type="match status" value="1"/>
</dbReference>
<proteinExistence type="inferred from homology"/>
<dbReference type="SMR" id="A0A060JE37"/>
<dbReference type="InterPro" id="IPR002655">
    <property type="entry name" value="Acyl-CoA_oxidase_C"/>
</dbReference>
<evidence type="ECO:0000256" key="5">
    <source>
        <dbReference type="ARBA" id="ARBA00022630"/>
    </source>
</evidence>
<dbReference type="FunFam" id="1.20.140.10:FF:000010">
    <property type="entry name" value="Acyl-coenzyme A oxidase"/>
    <property type="match status" value="1"/>
</dbReference>
<keyword evidence="8 15" id="KW-0560">Oxidoreductase</keyword>
<dbReference type="eggNOG" id="COG1960">
    <property type="taxonomic scope" value="Bacteria"/>
</dbReference>
<dbReference type="EC" id="1.3.3.6" evidence="4"/>